<dbReference type="RefSeq" id="WP_208816848.1">
    <property type="nucleotide sequence ID" value="NZ_WVUH01000363.1"/>
</dbReference>
<dbReference type="Proteomes" id="UP000823521">
    <property type="component" value="Unassembled WGS sequence"/>
</dbReference>
<feature type="compositionally biased region" description="Basic residues" evidence="1">
    <location>
        <begin position="113"/>
        <end position="136"/>
    </location>
</feature>
<name>A0ABS3VZB7_MICEH</name>
<sequence length="136" mass="15025">MAHGEAEHGCAQGEPCRLGHHEQHPALRSPRRGCAGGTHEVNGRCAPARPTVTGDLPAERVRPNGPGDPSPDRVEEEPVVPRQRVEEPEPGRQPQADQPQAGCRSELRGWAGAHRHGRVRPGSRRVRRERPPHRWC</sequence>
<evidence type="ECO:0000256" key="1">
    <source>
        <dbReference type="SAM" id="MobiDB-lite"/>
    </source>
</evidence>
<feature type="region of interest" description="Disordered" evidence="1">
    <location>
        <begin position="1"/>
        <end position="136"/>
    </location>
</feature>
<evidence type="ECO:0000313" key="3">
    <source>
        <dbReference type="Proteomes" id="UP000823521"/>
    </source>
</evidence>
<proteinExistence type="predicted"/>
<organism evidence="2 3">
    <name type="scientific">Micromonospora echinofusca</name>
    <dbReference type="NCBI Taxonomy" id="47858"/>
    <lineage>
        <taxon>Bacteria</taxon>
        <taxon>Bacillati</taxon>
        <taxon>Actinomycetota</taxon>
        <taxon>Actinomycetes</taxon>
        <taxon>Micromonosporales</taxon>
        <taxon>Micromonosporaceae</taxon>
        <taxon>Micromonospora</taxon>
    </lineage>
</organism>
<protein>
    <submittedName>
        <fullName evidence="2">Uncharacterized protein</fullName>
    </submittedName>
</protein>
<accession>A0ABS3VZB7</accession>
<comment type="caution">
    <text evidence="2">The sequence shown here is derived from an EMBL/GenBank/DDBJ whole genome shotgun (WGS) entry which is preliminary data.</text>
</comment>
<keyword evidence="3" id="KW-1185">Reference proteome</keyword>
<gene>
    <name evidence="2" type="ORF">GSF22_28320</name>
</gene>
<dbReference type="EMBL" id="WVUH01000363">
    <property type="protein sequence ID" value="MBO4209867.1"/>
    <property type="molecule type" value="Genomic_DNA"/>
</dbReference>
<evidence type="ECO:0000313" key="2">
    <source>
        <dbReference type="EMBL" id="MBO4209867.1"/>
    </source>
</evidence>
<reference evidence="2 3" key="1">
    <citation type="submission" date="2019-12" db="EMBL/GenBank/DDBJ databases">
        <title>Whole genome sequencing of endophytic Actinobacterium Micromonospora sp. MPMI6T.</title>
        <authorList>
            <person name="Evv R."/>
            <person name="Podile A.R."/>
        </authorList>
    </citation>
    <scope>NUCLEOTIDE SEQUENCE [LARGE SCALE GENOMIC DNA]</scope>
    <source>
        <strain evidence="2 3">MPMI6</strain>
    </source>
</reference>